<feature type="coiled-coil region" evidence="4">
    <location>
        <begin position="139"/>
        <end position="173"/>
    </location>
</feature>
<proteinExistence type="predicted"/>
<keyword evidence="3" id="KW-0539">Nucleus</keyword>
<gene>
    <name evidence="6" type="ORF">ODALV1_LOCUS8937</name>
</gene>
<dbReference type="PANTHER" id="PTHR18898:SF2">
    <property type="entry name" value="NUCLEOPROTEIN TPR"/>
    <property type="match status" value="1"/>
</dbReference>
<evidence type="ECO:0000259" key="5">
    <source>
        <dbReference type="Pfam" id="PF25785"/>
    </source>
</evidence>
<evidence type="ECO:0000313" key="7">
    <source>
        <dbReference type="Proteomes" id="UP001642540"/>
    </source>
</evidence>
<feature type="domain" description="NUA/TPR/MLP1-2-like" evidence="5">
    <location>
        <begin position="381"/>
        <end position="482"/>
    </location>
</feature>
<protein>
    <recommendedName>
        <fullName evidence="5">NUA/TPR/MLP1-2-like domain-containing protein</fullName>
    </recommendedName>
</protein>
<organism evidence="6 7">
    <name type="scientific">Orchesella dallaii</name>
    <dbReference type="NCBI Taxonomy" id="48710"/>
    <lineage>
        <taxon>Eukaryota</taxon>
        <taxon>Metazoa</taxon>
        <taxon>Ecdysozoa</taxon>
        <taxon>Arthropoda</taxon>
        <taxon>Hexapoda</taxon>
        <taxon>Collembola</taxon>
        <taxon>Entomobryomorpha</taxon>
        <taxon>Entomobryoidea</taxon>
        <taxon>Orchesellidae</taxon>
        <taxon>Orchesellinae</taxon>
        <taxon>Orchesella</taxon>
    </lineage>
</organism>
<keyword evidence="2 4" id="KW-0175">Coiled coil</keyword>
<feature type="coiled-coil region" evidence="4">
    <location>
        <begin position="618"/>
        <end position="755"/>
    </location>
</feature>
<reference evidence="6 7" key="1">
    <citation type="submission" date="2024-08" db="EMBL/GenBank/DDBJ databases">
        <authorList>
            <person name="Cucini C."/>
            <person name="Frati F."/>
        </authorList>
    </citation>
    <scope>NUCLEOTIDE SEQUENCE [LARGE SCALE GENOMIC DNA]</scope>
</reference>
<dbReference type="InterPro" id="IPR057974">
    <property type="entry name" value="NUA/TPR/MLP1-2-like_dom"/>
</dbReference>
<comment type="subcellular location">
    <subcellularLocation>
        <location evidence="1">Nucleus</location>
    </subcellularLocation>
</comment>
<evidence type="ECO:0000313" key="6">
    <source>
        <dbReference type="EMBL" id="CAL8094956.1"/>
    </source>
</evidence>
<feature type="coiled-coil region" evidence="4">
    <location>
        <begin position="551"/>
        <end position="585"/>
    </location>
</feature>
<comment type="caution">
    <text evidence="6">The sequence shown here is derived from an EMBL/GenBank/DDBJ whole genome shotgun (WGS) entry which is preliminary data.</text>
</comment>
<evidence type="ECO:0000256" key="1">
    <source>
        <dbReference type="ARBA" id="ARBA00004123"/>
    </source>
</evidence>
<evidence type="ECO:0000256" key="3">
    <source>
        <dbReference type="ARBA" id="ARBA00023242"/>
    </source>
</evidence>
<accession>A0ABP1QG82</accession>
<sequence length="757" mass="87138">MRDTMVPITYKDSQISKQSSEVEEVGSRTETLKSEMAQARKNLDETGDRYRASVTNLVQVEETIISYQKQFAEAQIKADIAVREKDEMVMVVDKRNDKVEQMSESMRTISDQFQAATVEKIEALVKIHKLAGKDRENEYRETQLERECVSKQVQMLNDELEKKSSEIITMQREISINHLQLQTELSEKNEQETYRQELSSQRKIADLFKESSEEASRKVEELEDAVSSLQDPRTLLSTKAGKSFQDEIAAKHDKITTIEKELQNANKLIESFQSKGLTNEMIQSLSPAAAAATSMLKNSKSLTQIYSEYHDLCSEVIIKKQEVNKLNQMVKELLQEIETQGPELEKEKLKNKKNLEKLEVLQNQLDLALRDSERSKSETAHVSKTLAGMERENSRLRSQVNDLAMQVRSLIKETEVQRGNYSAVASRTSVTSGIAEVPDIEASGQQVVSDRLVTFRNIEELQMQNQRLLAVVRELTESQEKTTNEIHENKLQLIKDNFQEAMRELEVLREKRKTQDTLLQSIIQQRDALAELLKQPKSPIKVPDPTAAGKLAEIQKQHETLQATHKSLQEEFDTYKKERAEHEKIAVEQTEKLRDDVMKMRTDNAKLGSQVEYNNERAKIYNANLATYKKNITVLEERNKKYSATTLKLEQNLELLKSELSGAQQKLARTEVALNSMTQERNSLRDTNARLQAERDLLKRDQSTQQMLRLNLQEIKNNLEMSRNSSLKSKMESEIENLRKENAILHRKVSTETERFK</sequence>
<evidence type="ECO:0000256" key="2">
    <source>
        <dbReference type="ARBA" id="ARBA00023054"/>
    </source>
</evidence>
<dbReference type="EMBL" id="CAXLJM020000027">
    <property type="protein sequence ID" value="CAL8094956.1"/>
    <property type="molecule type" value="Genomic_DNA"/>
</dbReference>
<dbReference type="Pfam" id="PF25785">
    <property type="entry name" value="TPR"/>
    <property type="match status" value="1"/>
</dbReference>
<dbReference type="PANTHER" id="PTHR18898">
    <property type="entry name" value="NUCLEOPROTEIN TPR-RELATED"/>
    <property type="match status" value="1"/>
</dbReference>
<evidence type="ECO:0000256" key="4">
    <source>
        <dbReference type="SAM" id="Coils"/>
    </source>
</evidence>
<feature type="coiled-coil region" evidence="4">
    <location>
        <begin position="316"/>
        <end position="413"/>
    </location>
</feature>
<dbReference type="Proteomes" id="UP001642540">
    <property type="component" value="Unassembled WGS sequence"/>
</dbReference>
<feature type="coiled-coil region" evidence="4">
    <location>
        <begin position="22"/>
        <end position="77"/>
    </location>
</feature>
<keyword evidence="7" id="KW-1185">Reference proteome</keyword>
<feature type="coiled-coil region" evidence="4">
    <location>
        <begin position="458"/>
        <end position="511"/>
    </location>
</feature>
<name>A0ABP1QG82_9HEXA</name>